<dbReference type="GO" id="GO:0003677">
    <property type="term" value="F:DNA binding"/>
    <property type="evidence" value="ECO:0007669"/>
    <property type="project" value="InterPro"/>
</dbReference>
<dbReference type="STRING" id="288992.SAMN04488522_101134"/>
<accession>A0A1M4TA75</accession>
<organism evidence="2 3">
    <name type="scientific">Pedobacter caeni</name>
    <dbReference type="NCBI Taxonomy" id="288992"/>
    <lineage>
        <taxon>Bacteria</taxon>
        <taxon>Pseudomonadati</taxon>
        <taxon>Bacteroidota</taxon>
        <taxon>Sphingobacteriia</taxon>
        <taxon>Sphingobacteriales</taxon>
        <taxon>Sphingobacteriaceae</taxon>
        <taxon>Pedobacter</taxon>
    </lineage>
</organism>
<dbReference type="AlphaFoldDB" id="A0A1M4TA75"/>
<evidence type="ECO:0000313" key="3">
    <source>
        <dbReference type="Proteomes" id="UP000184287"/>
    </source>
</evidence>
<evidence type="ECO:0000313" key="2">
    <source>
        <dbReference type="EMBL" id="SHE41406.1"/>
    </source>
</evidence>
<dbReference type="Pfam" id="PF01381">
    <property type="entry name" value="HTH_3"/>
    <property type="match status" value="1"/>
</dbReference>
<feature type="domain" description="HTH cro/C1-type" evidence="1">
    <location>
        <begin position="17"/>
        <end position="72"/>
    </location>
</feature>
<name>A0A1M4TA75_9SPHI</name>
<dbReference type="CDD" id="cd00093">
    <property type="entry name" value="HTH_XRE"/>
    <property type="match status" value="1"/>
</dbReference>
<dbReference type="PROSITE" id="PS50943">
    <property type="entry name" value="HTH_CROC1"/>
    <property type="match status" value="1"/>
</dbReference>
<protein>
    <submittedName>
        <fullName evidence="2">Helix-turn-helix domain-containing protein</fullName>
    </submittedName>
</protein>
<dbReference type="OrthoDB" id="674774at2"/>
<dbReference type="InterPro" id="IPR010982">
    <property type="entry name" value="Lambda_DNA-bd_dom_sf"/>
</dbReference>
<dbReference type="EMBL" id="FQUQ01000001">
    <property type="protein sequence ID" value="SHE41406.1"/>
    <property type="molecule type" value="Genomic_DNA"/>
</dbReference>
<evidence type="ECO:0000259" key="1">
    <source>
        <dbReference type="PROSITE" id="PS50943"/>
    </source>
</evidence>
<proteinExistence type="predicted"/>
<keyword evidence="3" id="KW-1185">Reference proteome</keyword>
<dbReference type="RefSeq" id="WP_073226113.1">
    <property type="nucleotide sequence ID" value="NZ_FQUQ01000001.1"/>
</dbReference>
<dbReference type="InterPro" id="IPR001387">
    <property type="entry name" value="Cro/C1-type_HTH"/>
</dbReference>
<dbReference type="Proteomes" id="UP000184287">
    <property type="component" value="Unassembled WGS sequence"/>
</dbReference>
<dbReference type="Gene3D" id="1.10.260.40">
    <property type="entry name" value="lambda repressor-like DNA-binding domains"/>
    <property type="match status" value="1"/>
</dbReference>
<gene>
    <name evidence="2" type="ORF">SAMN04488522_101134</name>
</gene>
<dbReference type="SUPFAM" id="SSF47413">
    <property type="entry name" value="lambda repressor-like DNA-binding domains"/>
    <property type="match status" value="1"/>
</dbReference>
<dbReference type="SMART" id="SM00530">
    <property type="entry name" value="HTH_XRE"/>
    <property type="match status" value="1"/>
</dbReference>
<reference evidence="3" key="1">
    <citation type="submission" date="2016-11" db="EMBL/GenBank/DDBJ databases">
        <authorList>
            <person name="Varghese N."/>
            <person name="Submissions S."/>
        </authorList>
    </citation>
    <scope>NUCLEOTIDE SEQUENCE [LARGE SCALE GENOMIC DNA]</scope>
    <source>
        <strain evidence="3">DSM 16990</strain>
    </source>
</reference>
<sequence length="159" mass="18106">MKTKTDGLGQAHQGRNVKRFREMLGIRQEALAEQLGPDWSQKRISLIEAREVVDPNLLNSIAELLKIPVQVLENFDEQAAINYFNTFNQGSQQNVHNGDGDNNINTPNFDPVIALVEAMKELKTIYGGYRELQSKNETLYESLLHIERERIADLQSRLA</sequence>